<dbReference type="EMBL" id="CP097463">
    <property type="protein sequence ID" value="WAX57727.1"/>
    <property type="molecule type" value="Genomic_DNA"/>
</dbReference>
<sequence>MSEDQTLQPGTQPGSSAQTRTDPARSGPRHLGGPGLPPVGAPPVDVTTAGAPPVDDATTPTVTIDFGSAAGPEQPAYPSGAMSAPAPTADPAPASGPSPAALTSSPPELVNCPECGATQQVQLNRRDASDFCSQCDFPLFWTPSRVERERAAASNGESLRRLPGTVGRSTLASAACPHCAELNLVSAVVCIRCGQLMHPVEAPPPPPPPPAPLPPPPVVEVVPERGIPWWVWALLGLGIAALITLVVLILTGTIG</sequence>
<feature type="region of interest" description="Disordered" evidence="1">
    <location>
        <begin position="1"/>
        <end position="106"/>
    </location>
</feature>
<evidence type="ECO:0000256" key="1">
    <source>
        <dbReference type="SAM" id="MobiDB-lite"/>
    </source>
</evidence>
<organism evidence="3 4">
    <name type="scientific">Jatrophihabitans cynanchi</name>
    <dbReference type="NCBI Taxonomy" id="2944128"/>
    <lineage>
        <taxon>Bacteria</taxon>
        <taxon>Bacillati</taxon>
        <taxon>Actinomycetota</taxon>
        <taxon>Actinomycetes</taxon>
        <taxon>Jatrophihabitantales</taxon>
        <taxon>Jatrophihabitantaceae</taxon>
        <taxon>Jatrophihabitans</taxon>
    </lineage>
</organism>
<accession>A0ABY7K2B9</accession>
<dbReference type="Proteomes" id="UP001164693">
    <property type="component" value="Chromosome"/>
</dbReference>
<name>A0ABY7K2B9_9ACTN</name>
<reference evidence="3" key="1">
    <citation type="submission" date="2022-05" db="EMBL/GenBank/DDBJ databases">
        <title>Jatrophihabitans sp. SB3-54 whole genome sequence.</title>
        <authorList>
            <person name="Suh M.K."/>
            <person name="Eom M.K."/>
            <person name="Kim J.S."/>
            <person name="Kim H.S."/>
            <person name="Do H.E."/>
            <person name="Shin Y.K."/>
            <person name="Lee J.-S."/>
        </authorList>
    </citation>
    <scope>NUCLEOTIDE SEQUENCE</scope>
    <source>
        <strain evidence="3">SB3-54</strain>
    </source>
</reference>
<keyword evidence="2" id="KW-0472">Membrane</keyword>
<evidence type="ECO:0000313" key="4">
    <source>
        <dbReference type="Proteomes" id="UP001164693"/>
    </source>
</evidence>
<keyword evidence="4" id="KW-1185">Reference proteome</keyword>
<proteinExistence type="predicted"/>
<evidence type="ECO:0000256" key="2">
    <source>
        <dbReference type="SAM" id="Phobius"/>
    </source>
</evidence>
<feature type="transmembrane region" description="Helical" evidence="2">
    <location>
        <begin position="229"/>
        <end position="250"/>
    </location>
</feature>
<protein>
    <recommendedName>
        <fullName evidence="5">DZANK-type domain-containing protein</fullName>
    </recommendedName>
</protein>
<evidence type="ECO:0008006" key="5">
    <source>
        <dbReference type="Google" id="ProtNLM"/>
    </source>
</evidence>
<feature type="compositionally biased region" description="Low complexity" evidence="1">
    <location>
        <begin position="97"/>
        <end position="106"/>
    </location>
</feature>
<keyword evidence="2" id="KW-0812">Transmembrane</keyword>
<evidence type="ECO:0000313" key="3">
    <source>
        <dbReference type="EMBL" id="WAX57727.1"/>
    </source>
</evidence>
<dbReference type="RefSeq" id="WP_269444274.1">
    <property type="nucleotide sequence ID" value="NZ_CP097463.1"/>
</dbReference>
<gene>
    <name evidence="3" type="ORF">M6B22_02905</name>
</gene>
<feature type="compositionally biased region" description="Polar residues" evidence="1">
    <location>
        <begin position="1"/>
        <end position="21"/>
    </location>
</feature>
<feature type="compositionally biased region" description="Low complexity" evidence="1">
    <location>
        <begin position="42"/>
        <end position="63"/>
    </location>
</feature>
<keyword evidence="2" id="KW-1133">Transmembrane helix</keyword>